<proteinExistence type="inferred from homology"/>
<dbReference type="PANTHER" id="PTHR10342">
    <property type="entry name" value="ARYLSULFATASE"/>
    <property type="match status" value="1"/>
</dbReference>
<comment type="cofactor">
    <cofactor evidence="1">
        <name>Ca(2+)</name>
        <dbReference type="ChEBI" id="CHEBI:29108"/>
    </cofactor>
</comment>
<evidence type="ECO:0000256" key="6">
    <source>
        <dbReference type="ARBA" id="ARBA00023180"/>
    </source>
</evidence>
<keyword evidence="6" id="KW-0325">Glycoprotein</keyword>
<dbReference type="OMA" id="NYSATLY"/>
<dbReference type="InterPro" id="IPR017850">
    <property type="entry name" value="Alkaline_phosphatase_core_sf"/>
</dbReference>
<name>A0A674DXZ2_SALTR</name>
<dbReference type="Ensembl" id="ENSSTUT00000107690.1">
    <property type="protein sequence ID" value="ENSSTUP00000100389.1"/>
    <property type="gene ID" value="ENSSTUG00000044973.1"/>
</dbReference>
<accession>A0A674DXZ2</accession>
<dbReference type="SUPFAM" id="SSF53649">
    <property type="entry name" value="Alkaline phosphatase-like"/>
    <property type="match status" value="1"/>
</dbReference>
<evidence type="ECO:0000256" key="7">
    <source>
        <dbReference type="SAM" id="Phobius"/>
    </source>
</evidence>
<evidence type="ECO:0000259" key="8">
    <source>
        <dbReference type="Pfam" id="PF00884"/>
    </source>
</evidence>
<dbReference type="Proteomes" id="UP000472277">
    <property type="component" value="Chromosome 18"/>
</dbReference>
<dbReference type="Pfam" id="PF00884">
    <property type="entry name" value="Sulfatase"/>
    <property type="match status" value="1"/>
</dbReference>
<feature type="domain" description="Sulfatase N-terminal" evidence="8">
    <location>
        <begin position="39"/>
        <end position="156"/>
    </location>
</feature>
<reference evidence="9" key="1">
    <citation type="submission" date="2025-08" db="UniProtKB">
        <authorList>
            <consortium name="Ensembl"/>
        </authorList>
    </citation>
    <scope>IDENTIFICATION</scope>
</reference>
<dbReference type="GeneTree" id="ENSGT00940000157656"/>
<dbReference type="PROSITE" id="PS00149">
    <property type="entry name" value="SULFATASE_2"/>
    <property type="match status" value="1"/>
</dbReference>
<evidence type="ECO:0000256" key="2">
    <source>
        <dbReference type="ARBA" id="ARBA00008779"/>
    </source>
</evidence>
<dbReference type="InterPro" id="IPR024607">
    <property type="entry name" value="Sulfatase_CS"/>
</dbReference>
<dbReference type="AlphaFoldDB" id="A0A674DXZ2"/>
<comment type="similarity">
    <text evidence="2">Belongs to the sulfatase family.</text>
</comment>
<keyword evidence="7" id="KW-1133">Transmembrane helix</keyword>
<keyword evidence="5" id="KW-0106">Calcium</keyword>
<organism evidence="9 10">
    <name type="scientific">Salmo trutta</name>
    <name type="common">Brown trout</name>
    <dbReference type="NCBI Taxonomy" id="8032"/>
    <lineage>
        <taxon>Eukaryota</taxon>
        <taxon>Metazoa</taxon>
        <taxon>Chordata</taxon>
        <taxon>Craniata</taxon>
        <taxon>Vertebrata</taxon>
        <taxon>Euteleostomi</taxon>
        <taxon>Actinopterygii</taxon>
        <taxon>Neopterygii</taxon>
        <taxon>Teleostei</taxon>
        <taxon>Protacanthopterygii</taxon>
        <taxon>Salmoniformes</taxon>
        <taxon>Salmonidae</taxon>
        <taxon>Salmoninae</taxon>
        <taxon>Salmo</taxon>
    </lineage>
</organism>
<sequence>SYPHCLLMMVMRGAVESAFPLLRVAILGCFCCVPLRLIFIMADDQGYGDMVLDQLAGEGVKLENYYVQPICSPSCSQLMTGRYQIHTGLQHSIIQARRSLCLPPDAPTLAERLQEAGYSTHMVGKWHLGFCRPGYLPTGHSFHSFLGSLTGSEHFSCQSCDQASTCTTGRDDLELSSNYSATLYIKR</sequence>
<protein>
    <recommendedName>
        <fullName evidence="8">Sulfatase N-terminal domain-containing protein</fullName>
    </recommendedName>
</protein>
<evidence type="ECO:0000256" key="1">
    <source>
        <dbReference type="ARBA" id="ARBA00001913"/>
    </source>
</evidence>
<dbReference type="InParanoid" id="A0A674DXZ2"/>
<keyword evidence="3" id="KW-0479">Metal-binding</keyword>
<evidence type="ECO:0000313" key="10">
    <source>
        <dbReference type="Proteomes" id="UP000472277"/>
    </source>
</evidence>
<keyword evidence="7" id="KW-0812">Transmembrane</keyword>
<dbReference type="GO" id="GO:0046872">
    <property type="term" value="F:metal ion binding"/>
    <property type="evidence" value="ECO:0007669"/>
    <property type="project" value="UniProtKB-KW"/>
</dbReference>
<evidence type="ECO:0000256" key="4">
    <source>
        <dbReference type="ARBA" id="ARBA00022801"/>
    </source>
</evidence>
<evidence type="ECO:0000256" key="5">
    <source>
        <dbReference type="ARBA" id="ARBA00022837"/>
    </source>
</evidence>
<keyword evidence="10" id="KW-1185">Reference proteome</keyword>
<reference evidence="9" key="2">
    <citation type="submission" date="2025-09" db="UniProtKB">
        <authorList>
            <consortium name="Ensembl"/>
        </authorList>
    </citation>
    <scope>IDENTIFICATION</scope>
</reference>
<feature type="transmembrane region" description="Helical" evidence="7">
    <location>
        <begin position="20"/>
        <end position="42"/>
    </location>
</feature>
<evidence type="ECO:0000313" key="9">
    <source>
        <dbReference type="Ensembl" id="ENSSTUP00000100389.1"/>
    </source>
</evidence>
<evidence type="ECO:0000256" key="3">
    <source>
        <dbReference type="ARBA" id="ARBA00022723"/>
    </source>
</evidence>
<dbReference type="InterPro" id="IPR000917">
    <property type="entry name" value="Sulfatase_N"/>
</dbReference>
<dbReference type="PANTHER" id="PTHR10342:SF267">
    <property type="entry name" value="ARYLSULFATASE I-LIKE"/>
    <property type="match status" value="1"/>
</dbReference>
<dbReference type="GO" id="GO:0008484">
    <property type="term" value="F:sulfuric ester hydrolase activity"/>
    <property type="evidence" value="ECO:0007669"/>
    <property type="project" value="InterPro"/>
</dbReference>
<keyword evidence="7" id="KW-0472">Membrane</keyword>
<dbReference type="Gene3D" id="3.40.720.10">
    <property type="entry name" value="Alkaline Phosphatase, subunit A"/>
    <property type="match status" value="1"/>
</dbReference>
<keyword evidence="4" id="KW-0378">Hydrolase</keyword>
<dbReference type="InterPro" id="IPR047115">
    <property type="entry name" value="ARSB"/>
</dbReference>